<dbReference type="Proteomes" id="UP001202831">
    <property type="component" value="Unassembled WGS sequence"/>
</dbReference>
<proteinExistence type="predicted"/>
<gene>
    <name evidence="1" type="ORF">L2725_15405</name>
</gene>
<name>A0ABT0N9L7_9GAMM</name>
<dbReference type="EMBL" id="JAKIKT010000006">
    <property type="protein sequence ID" value="MCL2915146.1"/>
    <property type="molecule type" value="Genomic_DNA"/>
</dbReference>
<sequence length="92" mass="10336">MELGKIYKGVSVNEFYVRREGDSFLVSFSFIASDEIVNVNLIGVRDPDGLCEILSADRLWVEKSEDSQVEFGGYTLGVSHEYYTVIVFDALS</sequence>
<comment type="caution">
    <text evidence="1">The sequence shown here is derived from an EMBL/GenBank/DDBJ whole genome shotgun (WGS) entry which is preliminary data.</text>
</comment>
<organism evidence="1 2">
    <name type="scientific">Shewanella corallii</name>
    <dbReference type="NCBI Taxonomy" id="560080"/>
    <lineage>
        <taxon>Bacteria</taxon>
        <taxon>Pseudomonadati</taxon>
        <taxon>Pseudomonadota</taxon>
        <taxon>Gammaproteobacteria</taxon>
        <taxon>Alteromonadales</taxon>
        <taxon>Shewanellaceae</taxon>
        <taxon>Shewanella</taxon>
    </lineage>
</organism>
<accession>A0ABT0N9L7</accession>
<reference evidence="1 2" key="1">
    <citation type="submission" date="2022-01" db="EMBL/GenBank/DDBJ databases">
        <title>Whole genome-based taxonomy of the Shewanellaceae.</title>
        <authorList>
            <person name="Martin-Rodriguez A.J."/>
        </authorList>
    </citation>
    <scope>NUCLEOTIDE SEQUENCE [LARGE SCALE GENOMIC DNA]</scope>
    <source>
        <strain evidence="1 2">DSM 21332</strain>
    </source>
</reference>
<evidence type="ECO:0000313" key="2">
    <source>
        <dbReference type="Proteomes" id="UP001202831"/>
    </source>
</evidence>
<protein>
    <submittedName>
        <fullName evidence="1">Uncharacterized protein</fullName>
    </submittedName>
</protein>
<keyword evidence="2" id="KW-1185">Reference proteome</keyword>
<evidence type="ECO:0000313" key="1">
    <source>
        <dbReference type="EMBL" id="MCL2915146.1"/>
    </source>
</evidence>
<dbReference type="RefSeq" id="WP_248936867.1">
    <property type="nucleotide sequence ID" value="NZ_JAKIKT010000006.1"/>
</dbReference>